<accession>A0A6J6PK55</accession>
<gene>
    <name evidence="1" type="ORF">UFOPK2366_01215</name>
</gene>
<name>A0A6J6PK55_9ZZZZ</name>
<proteinExistence type="predicted"/>
<reference evidence="1" key="1">
    <citation type="submission" date="2020-05" db="EMBL/GenBank/DDBJ databases">
        <authorList>
            <person name="Chiriac C."/>
            <person name="Salcher M."/>
            <person name="Ghai R."/>
            <person name="Kavagutti S V."/>
        </authorList>
    </citation>
    <scope>NUCLEOTIDE SEQUENCE</scope>
</reference>
<dbReference type="AlphaFoldDB" id="A0A6J6PK55"/>
<protein>
    <submittedName>
        <fullName evidence="1">Unannotated protein</fullName>
    </submittedName>
</protein>
<organism evidence="1">
    <name type="scientific">freshwater metagenome</name>
    <dbReference type="NCBI Taxonomy" id="449393"/>
    <lineage>
        <taxon>unclassified sequences</taxon>
        <taxon>metagenomes</taxon>
        <taxon>ecological metagenomes</taxon>
    </lineage>
</organism>
<evidence type="ECO:0000313" key="1">
    <source>
        <dbReference type="EMBL" id="CAB4699880.1"/>
    </source>
</evidence>
<dbReference type="EMBL" id="CAEZXM010000228">
    <property type="protein sequence ID" value="CAB4699880.1"/>
    <property type="molecule type" value="Genomic_DNA"/>
</dbReference>
<sequence length="289" mass="33038">MAKRWHRVQRGAAHRWPLCGHVVVGGVHLHLGADLLARIPARRPSLYPLFCRAHLVQRWHAHDGARRKHGAAHPRLGNHGPVFVHAHRPLVGRRSQQPRGTQGVLDCASRRHWLAGRHRNHLLRRQRVCPGVRKQRFQHCRNQRVGAQRHGCLTHCAALGLGRVIHCLHRQERSVPAPHVVARRNGRPHASELAVALQHDGRRRRVLGGPPLPAVPHRARHQRGRAAIQPHRRDWWHHHHHRGGSGLRADRHQKGVGLLNSEPARVHDDGPRRRRLYACRVPHLHSCVL</sequence>